<reference evidence="12 13" key="1">
    <citation type="submission" date="2023-07" db="EMBL/GenBank/DDBJ databases">
        <title>Genomic Encyclopedia of Type Strains, Phase IV (KMG-IV): sequencing the most valuable type-strain genomes for metagenomic binning, comparative biology and taxonomic classification.</title>
        <authorList>
            <person name="Goeker M."/>
        </authorList>
    </citation>
    <scope>NUCLEOTIDE SEQUENCE [LARGE SCALE GENOMIC DNA]</scope>
    <source>
        <strain evidence="12 13">DSM 4006</strain>
    </source>
</reference>
<name>A0ABT9XMT9_9BACL</name>
<evidence type="ECO:0000259" key="11">
    <source>
        <dbReference type="PROSITE" id="PS50928"/>
    </source>
</evidence>
<comment type="caution">
    <text evidence="12">The sequence shown here is derived from an EMBL/GenBank/DDBJ whole genome shotgun (WGS) entry which is preliminary data.</text>
</comment>
<evidence type="ECO:0000256" key="2">
    <source>
        <dbReference type="ARBA" id="ARBA00007069"/>
    </source>
</evidence>
<dbReference type="PANTHER" id="PTHR30425">
    <property type="entry name" value="PHOSPHATE TRANSPORT SYSTEM PERMEASE PROTEIN PST"/>
    <property type="match status" value="1"/>
</dbReference>
<dbReference type="InterPro" id="IPR011864">
    <property type="entry name" value="Phosphate_PstC"/>
</dbReference>
<evidence type="ECO:0000256" key="8">
    <source>
        <dbReference type="ARBA" id="ARBA00023136"/>
    </source>
</evidence>
<feature type="transmembrane region" description="Helical" evidence="9">
    <location>
        <begin position="34"/>
        <end position="62"/>
    </location>
</feature>
<comment type="subcellular location">
    <subcellularLocation>
        <location evidence="1 9">Cell membrane</location>
        <topology evidence="1 9">Multi-pass membrane protein</topology>
    </subcellularLocation>
</comment>
<dbReference type="PANTHER" id="PTHR30425:SF1">
    <property type="entry name" value="PHOSPHATE TRANSPORT SYSTEM PERMEASE PROTEIN PSTC"/>
    <property type="match status" value="1"/>
</dbReference>
<evidence type="ECO:0000256" key="4">
    <source>
        <dbReference type="ARBA" id="ARBA00022475"/>
    </source>
</evidence>
<comment type="similarity">
    <text evidence="2 10">Belongs to the binding-protein-dependent transport system permease family. CysTW subfamily.</text>
</comment>
<sequence length="284" mass="30191">MTHIQWNLGNLYGMPMHKNGVSFMQGATFGALPFIVGTLASSVIALIIAVPVSIFTAMILAYQVRGWLGSLLSILVELLAGLPSVVIGLWGITVLAPWVGKQFGPLLTHIGVVIPIFKGPVYTGMGLLTSGITLALMIIPIITATTRDLMSRVPVLYREAGIGLGMTSFEVVRIVCLPLIRDGLVGAVALGWGRAMGETMAVLMVSGNASNYLPHNIYSPISTMASAIAAQLDSALTDMTHMAVHALAELALVLLIITVLTNWLARLLVNRASRRRGRVRGANA</sequence>
<dbReference type="CDD" id="cd06261">
    <property type="entry name" value="TM_PBP2"/>
    <property type="match status" value="1"/>
</dbReference>
<keyword evidence="6 9" id="KW-0812">Transmembrane</keyword>
<keyword evidence="4 10" id="KW-1003">Cell membrane</keyword>
<feature type="domain" description="ABC transmembrane type-1" evidence="11">
    <location>
        <begin position="35"/>
        <end position="265"/>
    </location>
</feature>
<feature type="transmembrane region" description="Helical" evidence="9">
    <location>
        <begin position="246"/>
        <end position="269"/>
    </location>
</feature>
<keyword evidence="3 9" id="KW-0813">Transport</keyword>
<dbReference type="SUPFAM" id="SSF161098">
    <property type="entry name" value="MetI-like"/>
    <property type="match status" value="1"/>
</dbReference>
<dbReference type="Pfam" id="PF00528">
    <property type="entry name" value="BPD_transp_1"/>
    <property type="match status" value="1"/>
</dbReference>
<evidence type="ECO:0000256" key="9">
    <source>
        <dbReference type="RuleBase" id="RU363032"/>
    </source>
</evidence>
<dbReference type="EMBL" id="JAUSTP010000029">
    <property type="protein sequence ID" value="MDQ0191011.1"/>
    <property type="molecule type" value="Genomic_DNA"/>
</dbReference>
<evidence type="ECO:0000256" key="5">
    <source>
        <dbReference type="ARBA" id="ARBA00022592"/>
    </source>
</evidence>
<dbReference type="Gene3D" id="1.10.3720.10">
    <property type="entry name" value="MetI-like"/>
    <property type="match status" value="1"/>
</dbReference>
<protein>
    <recommendedName>
        <fullName evidence="10">Phosphate transport system permease protein</fullName>
    </recommendedName>
</protein>
<accession>A0ABT9XMT9</accession>
<evidence type="ECO:0000256" key="3">
    <source>
        <dbReference type="ARBA" id="ARBA00022448"/>
    </source>
</evidence>
<evidence type="ECO:0000256" key="10">
    <source>
        <dbReference type="RuleBase" id="RU363054"/>
    </source>
</evidence>
<keyword evidence="5 10" id="KW-0592">Phosphate transport</keyword>
<keyword evidence="7 9" id="KW-1133">Transmembrane helix</keyword>
<keyword evidence="8 9" id="KW-0472">Membrane</keyword>
<comment type="caution">
    <text evidence="10">Lacks conserved residue(s) required for the propagation of feature annotation.</text>
</comment>
<dbReference type="PROSITE" id="PS50928">
    <property type="entry name" value="ABC_TM1"/>
    <property type="match status" value="1"/>
</dbReference>
<dbReference type="InterPro" id="IPR000515">
    <property type="entry name" value="MetI-like"/>
</dbReference>
<proteinExistence type="inferred from homology"/>
<organism evidence="12 13">
    <name type="scientific">Alicyclobacillus cycloheptanicus</name>
    <dbReference type="NCBI Taxonomy" id="1457"/>
    <lineage>
        <taxon>Bacteria</taxon>
        <taxon>Bacillati</taxon>
        <taxon>Bacillota</taxon>
        <taxon>Bacilli</taxon>
        <taxon>Bacillales</taxon>
        <taxon>Alicyclobacillaceae</taxon>
        <taxon>Alicyclobacillus</taxon>
    </lineage>
</organism>
<dbReference type="InterPro" id="IPR035906">
    <property type="entry name" value="MetI-like_sf"/>
</dbReference>
<dbReference type="InterPro" id="IPR051124">
    <property type="entry name" value="Phosphate_Transport_Permease"/>
</dbReference>
<feature type="transmembrane region" description="Helical" evidence="9">
    <location>
        <begin position="119"/>
        <end position="139"/>
    </location>
</feature>
<dbReference type="Proteomes" id="UP001232973">
    <property type="component" value="Unassembled WGS sequence"/>
</dbReference>
<evidence type="ECO:0000313" key="12">
    <source>
        <dbReference type="EMBL" id="MDQ0191011.1"/>
    </source>
</evidence>
<feature type="transmembrane region" description="Helical" evidence="9">
    <location>
        <begin position="74"/>
        <end position="99"/>
    </location>
</feature>
<evidence type="ECO:0000313" key="13">
    <source>
        <dbReference type="Proteomes" id="UP001232973"/>
    </source>
</evidence>
<evidence type="ECO:0000256" key="1">
    <source>
        <dbReference type="ARBA" id="ARBA00004651"/>
    </source>
</evidence>
<evidence type="ECO:0000256" key="6">
    <source>
        <dbReference type="ARBA" id="ARBA00022692"/>
    </source>
</evidence>
<evidence type="ECO:0000256" key="7">
    <source>
        <dbReference type="ARBA" id="ARBA00022989"/>
    </source>
</evidence>
<dbReference type="NCBIfam" id="TIGR02138">
    <property type="entry name" value="phosphate_pstC"/>
    <property type="match status" value="1"/>
</dbReference>
<keyword evidence="13" id="KW-1185">Reference proteome</keyword>
<gene>
    <name evidence="12" type="ORF">J2S03_002878</name>
</gene>
<comment type="function">
    <text evidence="10">Part of the binding-protein-dependent transport system for phosphate; probably responsible for the translocation of the substrate across the membrane.</text>
</comment>